<gene>
    <name evidence="1" type="ORF">EJE24_06340</name>
</gene>
<sequence>MRAKKYDLKFIHYEIDRQGGNLSDTKLKKAIQMTNIWGKIWGQIEIGGIIWGDKMANIV</sequence>
<accession>A0A428LVM1</accession>
<organism evidence="1 2">
    <name type="scientific">Enterobacter huaxiensis</name>
    <dbReference type="NCBI Taxonomy" id="2494702"/>
    <lineage>
        <taxon>Bacteria</taxon>
        <taxon>Pseudomonadati</taxon>
        <taxon>Pseudomonadota</taxon>
        <taxon>Gammaproteobacteria</taxon>
        <taxon>Enterobacterales</taxon>
        <taxon>Enterobacteriaceae</taxon>
        <taxon>Enterobacter</taxon>
    </lineage>
</organism>
<dbReference type="Proteomes" id="UP000276389">
    <property type="component" value="Unassembled WGS sequence"/>
</dbReference>
<dbReference type="AlphaFoldDB" id="A0A428LVM1"/>
<evidence type="ECO:0000313" key="2">
    <source>
        <dbReference type="Proteomes" id="UP000276389"/>
    </source>
</evidence>
<reference evidence="1 2" key="1">
    <citation type="submission" date="2018-12" db="EMBL/GenBank/DDBJ databases">
        <title>The Genome Submission of two Enterobacter spp. strains.</title>
        <authorList>
            <person name="Wu W."/>
            <person name="Wei L."/>
            <person name="Feng Y."/>
            <person name="Zong Z."/>
        </authorList>
    </citation>
    <scope>NUCLEOTIDE SEQUENCE [LARGE SCALE GENOMIC DNA]</scope>
    <source>
        <strain evidence="1 2">WCHEHu045002</strain>
    </source>
</reference>
<name>A0A428LVM1_9ENTR</name>
<protein>
    <submittedName>
        <fullName evidence="1">Uncharacterized protein</fullName>
    </submittedName>
</protein>
<proteinExistence type="predicted"/>
<comment type="caution">
    <text evidence="1">The sequence shown here is derived from an EMBL/GenBank/DDBJ whole genome shotgun (WGS) entry which is preliminary data.</text>
</comment>
<dbReference type="EMBL" id="RWHU01000002">
    <property type="protein sequence ID" value="RSK69409.1"/>
    <property type="molecule type" value="Genomic_DNA"/>
</dbReference>
<evidence type="ECO:0000313" key="1">
    <source>
        <dbReference type="EMBL" id="RSK69409.1"/>
    </source>
</evidence>
<dbReference type="RefSeq" id="WP_125913989.1">
    <property type="nucleotide sequence ID" value="NZ_RWHU01000002.1"/>
</dbReference>